<dbReference type="RefSeq" id="WP_106523086.1">
    <property type="nucleotide sequence ID" value="NZ_PYGD01000004.1"/>
</dbReference>
<dbReference type="CDD" id="cd06171">
    <property type="entry name" value="Sigma70_r4"/>
    <property type="match status" value="1"/>
</dbReference>
<organism evidence="8 9">
    <name type="scientific">Taibaiella chishuiensis</name>
    <dbReference type="NCBI Taxonomy" id="1434707"/>
    <lineage>
        <taxon>Bacteria</taxon>
        <taxon>Pseudomonadati</taxon>
        <taxon>Bacteroidota</taxon>
        <taxon>Chitinophagia</taxon>
        <taxon>Chitinophagales</taxon>
        <taxon>Chitinophagaceae</taxon>
        <taxon>Taibaiella</taxon>
    </lineage>
</organism>
<reference evidence="8 9" key="1">
    <citation type="submission" date="2018-03" db="EMBL/GenBank/DDBJ databases">
        <title>Genomic Encyclopedia of Type Strains, Phase III (KMG-III): the genomes of soil and plant-associated and newly described type strains.</title>
        <authorList>
            <person name="Whitman W."/>
        </authorList>
    </citation>
    <scope>NUCLEOTIDE SEQUENCE [LARGE SCALE GENOMIC DNA]</scope>
    <source>
        <strain evidence="8 9">CGMCC 1.12700</strain>
    </source>
</reference>
<dbReference type="InterPro" id="IPR036388">
    <property type="entry name" value="WH-like_DNA-bd_sf"/>
</dbReference>
<accession>A0A2P8D4B1</accession>
<feature type="domain" description="RNA polymerase sigma-70 region 4" evidence="7">
    <location>
        <begin position="131"/>
        <end position="177"/>
    </location>
</feature>
<dbReference type="EMBL" id="PYGD01000004">
    <property type="protein sequence ID" value="PSK92009.1"/>
    <property type="molecule type" value="Genomic_DNA"/>
</dbReference>
<sequence>MPPFSANTEEELIALLKTRDRQAYSYLYDNYGGALYGIIMKILNKEEAAKDVLQEVFVKIWQHIESYDAGKGRLYTWMLNIARNAAIDVFRSAGFNKDKKISTLENSVYTDTSALSTAIRTDHMGLKKLVEGLKEEHRRIIELAYFNGYTQEEIAQALNMPLGTVKTRARAALAQLKSLMN</sequence>
<dbReference type="SUPFAM" id="SSF88659">
    <property type="entry name" value="Sigma3 and sigma4 domains of RNA polymerase sigma factors"/>
    <property type="match status" value="1"/>
</dbReference>
<dbReference type="Gene3D" id="1.10.10.10">
    <property type="entry name" value="Winged helix-like DNA-binding domain superfamily/Winged helix DNA-binding domain"/>
    <property type="match status" value="1"/>
</dbReference>
<dbReference type="InterPro" id="IPR007630">
    <property type="entry name" value="RNA_pol_sigma70_r4"/>
</dbReference>
<gene>
    <name evidence="8" type="ORF">B0I18_104103</name>
</gene>
<dbReference type="InterPro" id="IPR013325">
    <property type="entry name" value="RNA_pol_sigma_r2"/>
</dbReference>
<dbReference type="OrthoDB" id="9790423at2"/>
<dbReference type="InterPro" id="IPR014284">
    <property type="entry name" value="RNA_pol_sigma-70_dom"/>
</dbReference>
<proteinExistence type="inferred from homology"/>
<evidence type="ECO:0000256" key="1">
    <source>
        <dbReference type="ARBA" id="ARBA00010641"/>
    </source>
</evidence>
<keyword evidence="4" id="KW-0238">DNA-binding</keyword>
<name>A0A2P8D4B1_9BACT</name>
<dbReference type="SUPFAM" id="SSF88946">
    <property type="entry name" value="Sigma2 domain of RNA polymerase sigma factors"/>
    <property type="match status" value="1"/>
</dbReference>
<feature type="domain" description="RNA polymerase sigma-70 region 2" evidence="6">
    <location>
        <begin position="27"/>
        <end position="93"/>
    </location>
</feature>
<dbReference type="GO" id="GO:0006352">
    <property type="term" value="P:DNA-templated transcription initiation"/>
    <property type="evidence" value="ECO:0007669"/>
    <property type="project" value="InterPro"/>
</dbReference>
<evidence type="ECO:0000256" key="2">
    <source>
        <dbReference type="ARBA" id="ARBA00023015"/>
    </source>
</evidence>
<dbReference type="InterPro" id="IPR039425">
    <property type="entry name" value="RNA_pol_sigma-70-like"/>
</dbReference>
<dbReference type="PANTHER" id="PTHR43133">
    <property type="entry name" value="RNA POLYMERASE ECF-TYPE SIGMA FACTO"/>
    <property type="match status" value="1"/>
</dbReference>
<evidence type="ECO:0000313" key="9">
    <source>
        <dbReference type="Proteomes" id="UP000240572"/>
    </source>
</evidence>
<protein>
    <submittedName>
        <fullName evidence="8">RNA polymerase sigma-70 factor (ECF subfamily)</fullName>
    </submittedName>
</protein>
<evidence type="ECO:0000256" key="4">
    <source>
        <dbReference type="ARBA" id="ARBA00023125"/>
    </source>
</evidence>
<dbReference type="PANTHER" id="PTHR43133:SF62">
    <property type="entry name" value="RNA POLYMERASE SIGMA FACTOR SIGZ"/>
    <property type="match status" value="1"/>
</dbReference>
<dbReference type="InterPro" id="IPR007627">
    <property type="entry name" value="RNA_pol_sigma70_r2"/>
</dbReference>
<keyword evidence="2" id="KW-0805">Transcription regulation</keyword>
<comment type="similarity">
    <text evidence="1">Belongs to the sigma-70 factor family. ECF subfamily.</text>
</comment>
<dbReference type="Gene3D" id="1.10.1740.10">
    <property type="match status" value="1"/>
</dbReference>
<dbReference type="AlphaFoldDB" id="A0A2P8D4B1"/>
<keyword evidence="9" id="KW-1185">Reference proteome</keyword>
<keyword evidence="3" id="KW-0731">Sigma factor</keyword>
<evidence type="ECO:0000256" key="5">
    <source>
        <dbReference type="ARBA" id="ARBA00023163"/>
    </source>
</evidence>
<evidence type="ECO:0000313" key="8">
    <source>
        <dbReference type="EMBL" id="PSK92009.1"/>
    </source>
</evidence>
<evidence type="ECO:0000259" key="7">
    <source>
        <dbReference type="Pfam" id="PF04545"/>
    </source>
</evidence>
<dbReference type="GO" id="GO:0016987">
    <property type="term" value="F:sigma factor activity"/>
    <property type="evidence" value="ECO:0007669"/>
    <property type="project" value="UniProtKB-KW"/>
</dbReference>
<dbReference type="GO" id="GO:0003677">
    <property type="term" value="F:DNA binding"/>
    <property type="evidence" value="ECO:0007669"/>
    <property type="project" value="UniProtKB-KW"/>
</dbReference>
<evidence type="ECO:0000256" key="3">
    <source>
        <dbReference type="ARBA" id="ARBA00023082"/>
    </source>
</evidence>
<dbReference type="Proteomes" id="UP000240572">
    <property type="component" value="Unassembled WGS sequence"/>
</dbReference>
<evidence type="ECO:0000259" key="6">
    <source>
        <dbReference type="Pfam" id="PF04542"/>
    </source>
</evidence>
<dbReference type="NCBIfam" id="TIGR02937">
    <property type="entry name" value="sigma70-ECF"/>
    <property type="match status" value="1"/>
</dbReference>
<keyword evidence="5" id="KW-0804">Transcription</keyword>
<dbReference type="Pfam" id="PF04545">
    <property type="entry name" value="Sigma70_r4"/>
    <property type="match status" value="1"/>
</dbReference>
<comment type="caution">
    <text evidence="8">The sequence shown here is derived from an EMBL/GenBank/DDBJ whole genome shotgun (WGS) entry which is preliminary data.</text>
</comment>
<dbReference type="InterPro" id="IPR013324">
    <property type="entry name" value="RNA_pol_sigma_r3/r4-like"/>
</dbReference>
<dbReference type="Pfam" id="PF04542">
    <property type="entry name" value="Sigma70_r2"/>
    <property type="match status" value="1"/>
</dbReference>